<dbReference type="EMBL" id="JBHSDU010000004">
    <property type="protein sequence ID" value="MFC4311581.1"/>
    <property type="molecule type" value="Genomic_DNA"/>
</dbReference>
<gene>
    <name evidence="1" type="ORF">ACFPN2_20950</name>
</gene>
<protein>
    <submittedName>
        <fullName evidence="1">Uncharacterized protein</fullName>
    </submittedName>
</protein>
<accession>A0ABV8SVH6</accession>
<evidence type="ECO:0000313" key="1">
    <source>
        <dbReference type="EMBL" id="MFC4311581.1"/>
    </source>
</evidence>
<dbReference type="Proteomes" id="UP001595904">
    <property type="component" value="Unassembled WGS sequence"/>
</dbReference>
<proteinExistence type="predicted"/>
<sequence length="480" mass="52632">MFLAVQFPFADIRGFLEGGGSRLARPAWPLAEPGLDFVRSAGLVQPRRRGGVADWAGEELYGDAKRAFRFPDRLDHLQFPLGEATGTLRCAFRRFHSEGTVARLEVGLKVIPVAPISGTPVDLLTLIRSVLTLQVSVRDTNLQPRAVKLIDAGEHLARHFLFATTNHQRRHLAGPPEPWWLTCGNPALVIEHSVDIVPPPHTRRVLEVSAAGASLSHAWIQFGKERCSVWFMARSEGDPDAARRLRIHLIRLHAERECLRAILVHIRQGNRLNLTRNTPTSDAVQSYLRDTVHLLNKPRHMGLEQSAMLEAAHQALGVVFEGETASLTLLRRQVAALVDGYVRRAQNTAAVINNIQGNVMNTNIQMGNVSVTGDFNVVTATNIQNSFNKAANSNVDADLKDKLKAVAVEVAKLAKQLPPDDAERVSKDLEAFTSEAVSKTPRKEWYELSAKGLLEAAKTVAAMAAPITTAVKAVLALLAV</sequence>
<comment type="caution">
    <text evidence="1">The sequence shown here is derived from an EMBL/GenBank/DDBJ whole genome shotgun (WGS) entry which is preliminary data.</text>
</comment>
<dbReference type="RefSeq" id="WP_380600242.1">
    <property type="nucleotide sequence ID" value="NZ_JBHSDU010000004.1"/>
</dbReference>
<keyword evidence="2" id="KW-1185">Reference proteome</keyword>
<evidence type="ECO:0000313" key="2">
    <source>
        <dbReference type="Proteomes" id="UP001595904"/>
    </source>
</evidence>
<name>A0ABV8SVH6_9GAMM</name>
<organism evidence="1 2">
    <name type="scientific">Steroidobacter flavus</name>
    <dbReference type="NCBI Taxonomy" id="1842136"/>
    <lineage>
        <taxon>Bacteria</taxon>
        <taxon>Pseudomonadati</taxon>
        <taxon>Pseudomonadota</taxon>
        <taxon>Gammaproteobacteria</taxon>
        <taxon>Steroidobacterales</taxon>
        <taxon>Steroidobacteraceae</taxon>
        <taxon>Steroidobacter</taxon>
    </lineage>
</organism>
<reference evidence="2" key="1">
    <citation type="journal article" date="2019" name="Int. J. Syst. Evol. Microbiol.">
        <title>The Global Catalogue of Microorganisms (GCM) 10K type strain sequencing project: providing services to taxonomists for standard genome sequencing and annotation.</title>
        <authorList>
            <consortium name="The Broad Institute Genomics Platform"/>
            <consortium name="The Broad Institute Genome Sequencing Center for Infectious Disease"/>
            <person name="Wu L."/>
            <person name="Ma J."/>
        </authorList>
    </citation>
    <scope>NUCLEOTIDE SEQUENCE [LARGE SCALE GENOMIC DNA]</scope>
    <source>
        <strain evidence="2">CGMCC 1.10759</strain>
    </source>
</reference>